<evidence type="ECO:0000256" key="7">
    <source>
        <dbReference type="ARBA" id="ARBA00023242"/>
    </source>
</evidence>
<evidence type="ECO:0000256" key="4">
    <source>
        <dbReference type="ARBA" id="ARBA00023015"/>
    </source>
</evidence>
<dbReference type="GO" id="GO:0016538">
    <property type="term" value="F:cyclin-dependent protein serine/threonine kinase regulator activity"/>
    <property type="evidence" value="ECO:0007669"/>
    <property type="project" value="InterPro"/>
</dbReference>
<dbReference type="GO" id="GO:0005634">
    <property type="term" value="C:nucleus"/>
    <property type="evidence" value="ECO:0007669"/>
    <property type="project" value="UniProtKB-SubCell"/>
</dbReference>
<keyword evidence="3" id="KW-0498">Mitosis</keyword>
<gene>
    <name evidence="14" type="primary">107365902</name>
</gene>
<dbReference type="eggNOG" id="KOG0834">
    <property type="taxonomic scope" value="Eukaryota"/>
</dbReference>
<evidence type="ECO:0000313" key="15">
    <source>
        <dbReference type="Proteomes" id="UP000015104"/>
    </source>
</evidence>
<dbReference type="STRING" id="32264.T1KNP6"/>
<dbReference type="GO" id="GO:0006357">
    <property type="term" value="P:regulation of transcription by RNA polymerase II"/>
    <property type="evidence" value="ECO:0007669"/>
    <property type="project" value="InterPro"/>
</dbReference>
<keyword evidence="7" id="KW-0539">Nucleus</keyword>
<dbReference type="CDD" id="cd20531">
    <property type="entry name" value="CYCLIN_CCNK_rpt2"/>
    <property type="match status" value="1"/>
</dbReference>
<dbReference type="Proteomes" id="UP000015104">
    <property type="component" value="Unassembled WGS sequence"/>
</dbReference>
<evidence type="ECO:0000256" key="8">
    <source>
        <dbReference type="ARBA" id="ARBA00023306"/>
    </source>
</evidence>
<dbReference type="Gene3D" id="1.10.472.10">
    <property type="entry name" value="Cyclin-like"/>
    <property type="match status" value="2"/>
</dbReference>
<dbReference type="CDD" id="cd20530">
    <property type="entry name" value="CYCLIN_CCNK_rpt1"/>
    <property type="match status" value="1"/>
</dbReference>
<keyword evidence="2" id="KW-0132">Cell division</keyword>
<evidence type="ECO:0000256" key="5">
    <source>
        <dbReference type="ARBA" id="ARBA00023127"/>
    </source>
</evidence>
<sequence>MMPWHFDNATLRKSPSILDGIPFDKEQRYRREGARFIIKVGTKMNLRYDTMATGVVYFHRFYMCHSFKQFPRFMTACSCLFLAGKVEETPKKCKDIIKTARPFLTETQFSQFGEDPKEEVLTLERILLQTINFDLQVDHPYSYLIKYAKSIKGDKDKLQKVVQMAWTFINDSLCTTLCLQWEPEIIAIALFFLAGKLSRFDVVDWEGRLPHHRRWWDAFVEDLTVELLEDICHQVLDLYSFPIPDTPQDSPPASPTPPSTTNVITSSAPMMAASQSLPFPPPPPPPPLLAPPPPPPPLLLPPNAPSMLTSQLAQLRSQIGLHDSIPNCPRFPLASFHSFYHHKQYFS</sequence>
<dbReference type="HOGENOM" id="CLU_022000_0_0_1"/>
<dbReference type="AlphaFoldDB" id="T1KNP6"/>
<dbReference type="GO" id="GO:0051301">
    <property type="term" value="P:cell division"/>
    <property type="evidence" value="ECO:0007669"/>
    <property type="project" value="UniProtKB-KW"/>
</dbReference>
<keyword evidence="8" id="KW-0131">Cell cycle</keyword>
<evidence type="ECO:0000256" key="9">
    <source>
        <dbReference type="ARBA" id="ARBA00054991"/>
    </source>
</evidence>
<dbReference type="SUPFAM" id="SSF47954">
    <property type="entry name" value="Cyclin-like"/>
    <property type="match status" value="2"/>
</dbReference>
<proteinExistence type="inferred from homology"/>
<comment type="function">
    <text evidence="9">Regulatory subunit of cyclin-dependent kinases that mediates activation of target kinases. Plays a role in transcriptional regulation via its role in regulating the phosphorylation of the C-terminal domain (CTD) of the large subunit of RNA polymerase II (POLR2A).</text>
</comment>
<evidence type="ECO:0000259" key="13">
    <source>
        <dbReference type="SMART" id="SM00385"/>
    </source>
</evidence>
<protein>
    <recommendedName>
        <fullName evidence="10">Cyclin-K</fullName>
    </recommendedName>
</protein>
<dbReference type="PANTHER" id="PTHR10026">
    <property type="entry name" value="CYCLIN"/>
    <property type="match status" value="1"/>
</dbReference>
<evidence type="ECO:0000256" key="1">
    <source>
        <dbReference type="ARBA" id="ARBA00004123"/>
    </source>
</evidence>
<feature type="compositionally biased region" description="Pro residues" evidence="12">
    <location>
        <begin position="278"/>
        <end position="304"/>
    </location>
</feature>
<dbReference type="InterPro" id="IPR006671">
    <property type="entry name" value="Cyclin_N"/>
</dbReference>
<dbReference type="SMART" id="SM00385">
    <property type="entry name" value="CYCLIN"/>
    <property type="match status" value="2"/>
</dbReference>
<comment type="subcellular location">
    <subcellularLocation>
        <location evidence="1">Nucleus</location>
    </subcellularLocation>
</comment>
<evidence type="ECO:0000256" key="11">
    <source>
        <dbReference type="RuleBase" id="RU000383"/>
    </source>
</evidence>
<reference evidence="14" key="2">
    <citation type="submission" date="2015-06" db="UniProtKB">
        <authorList>
            <consortium name="EnsemblMetazoa"/>
        </authorList>
    </citation>
    <scope>IDENTIFICATION</scope>
</reference>
<dbReference type="OMA" id="QPQHQRW"/>
<evidence type="ECO:0000256" key="2">
    <source>
        <dbReference type="ARBA" id="ARBA00022618"/>
    </source>
</evidence>
<keyword evidence="5 11" id="KW-0195">Cyclin</keyword>
<feature type="domain" description="Cyclin-like" evidence="13">
    <location>
        <begin position="35"/>
        <end position="129"/>
    </location>
</feature>
<organism evidence="14 15">
    <name type="scientific">Tetranychus urticae</name>
    <name type="common">Two-spotted spider mite</name>
    <dbReference type="NCBI Taxonomy" id="32264"/>
    <lineage>
        <taxon>Eukaryota</taxon>
        <taxon>Metazoa</taxon>
        <taxon>Ecdysozoa</taxon>
        <taxon>Arthropoda</taxon>
        <taxon>Chelicerata</taxon>
        <taxon>Arachnida</taxon>
        <taxon>Acari</taxon>
        <taxon>Acariformes</taxon>
        <taxon>Trombidiformes</taxon>
        <taxon>Prostigmata</taxon>
        <taxon>Eleutherengona</taxon>
        <taxon>Raphignathae</taxon>
        <taxon>Tetranychoidea</taxon>
        <taxon>Tetranychidae</taxon>
        <taxon>Tetranychus</taxon>
    </lineage>
</organism>
<keyword evidence="6" id="KW-0804">Transcription</keyword>
<dbReference type="OrthoDB" id="25002at2759"/>
<comment type="similarity">
    <text evidence="11">Belongs to the cyclin family.</text>
</comment>
<name>T1KNP6_TETUR</name>
<dbReference type="Pfam" id="PF00134">
    <property type="entry name" value="Cyclin_N"/>
    <property type="match status" value="1"/>
</dbReference>
<evidence type="ECO:0000256" key="3">
    <source>
        <dbReference type="ARBA" id="ARBA00022776"/>
    </source>
</evidence>
<dbReference type="KEGG" id="tut:107365902"/>
<dbReference type="InterPro" id="IPR043198">
    <property type="entry name" value="Cyclin/Ssn8"/>
</dbReference>
<dbReference type="EnsemblMetazoa" id="tetur16g01730.1">
    <property type="protein sequence ID" value="tetur16g01730.1"/>
    <property type="gene ID" value="tetur16g01730"/>
</dbReference>
<keyword evidence="4" id="KW-0805">Transcription regulation</keyword>
<dbReference type="FunFam" id="1.10.472.10:FF:000021">
    <property type="entry name" value="Cyclin-K (Predicted)"/>
    <property type="match status" value="1"/>
</dbReference>
<feature type="domain" description="Cyclin-like" evidence="13">
    <location>
        <begin position="142"/>
        <end position="237"/>
    </location>
</feature>
<dbReference type="Pfam" id="PF21797">
    <property type="entry name" value="CycT2-like_C"/>
    <property type="match status" value="1"/>
</dbReference>
<dbReference type="FunFam" id="1.10.472.10:FF:000018">
    <property type="entry name" value="Cyclin-K (Predicted)"/>
    <property type="match status" value="1"/>
</dbReference>
<evidence type="ECO:0000256" key="6">
    <source>
        <dbReference type="ARBA" id="ARBA00023163"/>
    </source>
</evidence>
<accession>T1KNP6</accession>
<evidence type="ECO:0000256" key="12">
    <source>
        <dbReference type="SAM" id="MobiDB-lite"/>
    </source>
</evidence>
<keyword evidence="15" id="KW-1185">Reference proteome</keyword>
<evidence type="ECO:0000256" key="10">
    <source>
        <dbReference type="ARBA" id="ARBA00073757"/>
    </source>
</evidence>
<dbReference type="EMBL" id="CAEY01000277">
    <property type="status" value="NOT_ANNOTATED_CDS"/>
    <property type="molecule type" value="Genomic_DNA"/>
</dbReference>
<reference evidence="15" key="1">
    <citation type="submission" date="2011-08" db="EMBL/GenBank/DDBJ databases">
        <authorList>
            <person name="Rombauts S."/>
        </authorList>
    </citation>
    <scope>NUCLEOTIDE SEQUENCE</scope>
    <source>
        <strain evidence="15">London</strain>
    </source>
</reference>
<dbReference type="InterPro" id="IPR036915">
    <property type="entry name" value="Cyclin-like_sf"/>
</dbReference>
<evidence type="ECO:0000313" key="14">
    <source>
        <dbReference type="EnsemblMetazoa" id="tetur16g01730.1"/>
    </source>
</evidence>
<dbReference type="InterPro" id="IPR013763">
    <property type="entry name" value="Cyclin-like_dom"/>
</dbReference>
<feature type="region of interest" description="Disordered" evidence="12">
    <location>
        <begin position="273"/>
        <end position="305"/>
    </location>
</feature>